<dbReference type="GO" id="GO:0003993">
    <property type="term" value="F:acid phosphatase activity"/>
    <property type="evidence" value="ECO:0007669"/>
    <property type="project" value="TreeGrafter"/>
</dbReference>
<dbReference type="EMBL" id="GL876970">
    <property type="protein sequence ID" value="KLU87052.1"/>
    <property type="molecule type" value="Genomic_DNA"/>
</dbReference>
<keyword evidence="2" id="KW-0325">Glycoprotein</keyword>
<evidence type="ECO:0000256" key="4">
    <source>
        <dbReference type="SAM" id="SignalP"/>
    </source>
</evidence>
<keyword evidence="1" id="KW-0378">Hydrolase</keyword>
<dbReference type="InterPro" id="IPR000560">
    <property type="entry name" value="His_Pase_clade-2"/>
</dbReference>
<organism evidence="6 7">
    <name type="scientific">Magnaporthiopsis poae (strain ATCC 64411 / 73-15)</name>
    <name type="common">Kentucky bluegrass fungus</name>
    <name type="synonym">Magnaporthe poae</name>
    <dbReference type="NCBI Taxonomy" id="644358"/>
    <lineage>
        <taxon>Eukaryota</taxon>
        <taxon>Fungi</taxon>
        <taxon>Dikarya</taxon>
        <taxon>Ascomycota</taxon>
        <taxon>Pezizomycotina</taxon>
        <taxon>Sordariomycetes</taxon>
        <taxon>Sordariomycetidae</taxon>
        <taxon>Magnaporthales</taxon>
        <taxon>Magnaporthaceae</taxon>
        <taxon>Magnaporthiopsis</taxon>
    </lineage>
</organism>
<keyword evidence="4" id="KW-0732">Signal</keyword>
<feature type="disulfide bond" evidence="3">
    <location>
        <begin position="412"/>
        <end position="420"/>
    </location>
</feature>
<accession>A0A0C4E114</accession>
<evidence type="ECO:0000313" key="6">
    <source>
        <dbReference type="EnsemblFungi" id="MAPG_06057T0"/>
    </source>
</evidence>
<dbReference type="GO" id="GO:0009277">
    <property type="term" value="C:fungal-type cell wall"/>
    <property type="evidence" value="ECO:0007669"/>
    <property type="project" value="TreeGrafter"/>
</dbReference>
<feature type="signal peptide" evidence="4">
    <location>
        <begin position="1"/>
        <end position="20"/>
    </location>
</feature>
<evidence type="ECO:0000313" key="7">
    <source>
        <dbReference type="Proteomes" id="UP000011715"/>
    </source>
</evidence>
<reference evidence="6" key="4">
    <citation type="journal article" date="2015" name="G3 (Bethesda)">
        <title>Genome sequences of three phytopathogenic species of the Magnaporthaceae family of fungi.</title>
        <authorList>
            <person name="Okagaki L.H."/>
            <person name="Nunes C.C."/>
            <person name="Sailsbery J."/>
            <person name="Clay B."/>
            <person name="Brown D."/>
            <person name="John T."/>
            <person name="Oh Y."/>
            <person name="Young N."/>
            <person name="Fitzgerald M."/>
            <person name="Haas B.J."/>
            <person name="Zeng Q."/>
            <person name="Young S."/>
            <person name="Adiconis X."/>
            <person name="Fan L."/>
            <person name="Levin J.Z."/>
            <person name="Mitchell T.K."/>
            <person name="Okubara P.A."/>
            <person name="Farman M.L."/>
            <person name="Kohn L.M."/>
            <person name="Birren B."/>
            <person name="Ma L.-J."/>
            <person name="Dean R.A."/>
        </authorList>
    </citation>
    <scope>NUCLEOTIDE SEQUENCE</scope>
    <source>
        <strain evidence="6">ATCC 64411 / 73-15</strain>
    </source>
</reference>
<feature type="disulfide bond" evidence="3">
    <location>
        <begin position="246"/>
        <end position="259"/>
    </location>
</feature>
<protein>
    <submittedName>
        <fullName evidence="5">Repressible acid phosphatase</fullName>
    </submittedName>
</protein>
<dbReference type="EnsemblFungi" id="MAPG_06057T0">
    <property type="protein sequence ID" value="MAPG_06057T0"/>
    <property type="gene ID" value="MAPG_06057"/>
</dbReference>
<reference evidence="5" key="1">
    <citation type="submission" date="2010-05" db="EMBL/GenBank/DDBJ databases">
        <title>The Genome Sequence of Magnaporthe poae strain ATCC 64411.</title>
        <authorList>
            <consortium name="The Broad Institute Genome Sequencing Platform"/>
            <consortium name="Broad Institute Genome Sequencing Center for Infectious Disease"/>
            <person name="Ma L.-J."/>
            <person name="Dead R."/>
            <person name="Young S."/>
            <person name="Zeng Q."/>
            <person name="Koehrsen M."/>
            <person name="Alvarado L."/>
            <person name="Berlin A."/>
            <person name="Chapman S.B."/>
            <person name="Chen Z."/>
            <person name="Freedman E."/>
            <person name="Gellesch M."/>
            <person name="Goldberg J."/>
            <person name="Griggs A."/>
            <person name="Gujja S."/>
            <person name="Heilman E.R."/>
            <person name="Heiman D."/>
            <person name="Hepburn T."/>
            <person name="Howarth C."/>
            <person name="Jen D."/>
            <person name="Larson L."/>
            <person name="Mehta T."/>
            <person name="Neiman D."/>
            <person name="Pearson M."/>
            <person name="Roberts A."/>
            <person name="Saif S."/>
            <person name="Shea T."/>
            <person name="Shenoy N."/>
            <person name="Sisk P."/>
            <person name="Stolte C."/>
            <person name="Sykes S."/>
            <person name="Walk T."/>
            <person name="White J."/>
            <person name="Yandava C."/>
            <person name="Haas B."/>
            <person name="Nusbaum C."/>
            <person name="Birren B."/>
        </authorList>
    </citation>
    <scope>NUCLEOTIDE SEQUENCE</scope>
    <source>
        <strain evidence="5">ATCC 64411</strain>
    </source>
</reference>
<evidence type="ECO:0000256" key="2">
    <source>
        <dbReference type="ARBA" id="ARBA00023180"/>
    </source>
</evidence>
<dbReference type="FunFam" id="3.40.50.1240:FF:000065">
    <property type="entry name" value="Similar to histidine acid phosphatase"/>
    <property type="match status" value="1"/>
</dbReference>
<dbReference type="eggNOG" id="KOG1382">
    <property type="taxonomic scope" value="Eukaryota"/>
</dbReference>
<dbReference type="PIRSF" id="PIRSF000894">
    <property type="entry name" value="Acid_phosphatase"/>
    <property type="match status" value="1"/>
</dbReference>
<feature type="chain" id="PRO_5010907113" evidence="4">
    <location>
        <begin position="21"/>
        <end position="481"/>
    </location>
</feature>
<dbReference type="OrthoDB" id="6509975at2759"/>
<evidence type="ECO:0000256" key="3">
    <source>
        <dbReference type="PIRSR" id="PIRSR000894-2"/>
    </source>
</evidence>
<name>A0A0C4E114_MAGP6</name>
<sequence>MTAPLAPARAVLLLAALAAARTLNSQYRFNPLHHLTGISPYFESLDPPASPDAPQGCTAERAAYLIRHGSIYANDFDYETYMEPFVQKLSNKTGAVDWSKVPDLNFLANWEAPVSEAEASLLTRVGKMQATQLGVDLFFRYPHLRVPPKIYTSSAERTFRSAASIVRGFELDDNTINVVSIYESEQSGADGLTPYKGCPAYSSSAGSDESSTFQRKFTEPIKARFNSVAPGFNFTTEDVFGMMQFCGYETVIRGRSRFCDLDLFTPDDWLAWEYSEDLRYFYNAGYGNAVAGSIGLPWFNATANLLLSDDRSSSPEDLYVSVTHREMPPMIMVAMGLFNNSDHFTGGSASSINDTMPLDRINHRRAWRASHILPFLGNLAIERLNCSGSYGFADGQYYRVLVNSAPQPIPTCADGPGTSCSRSAFEGYVAERTGMFKRFAEACGVDYNNSTDTVSIYTDPSVGNGTVVGKRHETTGVKELL</sequence>
<dbReference type="InterPro" id="IPR029033">
    <property type="entry name" value="His_PPase_superfam"/>
</dbReference>
<evidence type="ECO:0000313" key="5">
    <source>
        <dbReference type="EMBL" id="KLU87052.1"/>
    </source>
</evidence>
<reference evidence="5" key="3">
    <citation type="submission" date="2011-03" db="EMBL/GenBank/DDBJ databases">
        <title>Annotation of Magnaporthe poae ATCC 64411.</title>
        <authorList>
            <person name="Ma L.-J."/>
            <person name="Dead R."/>
            <person name="Young S.K."/>
            <person name="Zeng Q."/>
            <person name="Gargeya S."/>
            <person name="Fitzgerald M."/>
            <person name="Haas B."/>
            <person name="Abouelleil A."/>
            <person name="Alvarado L."/>
            <person name="Arachchi H.M."/>
            <person name="Berlin A."/>
            <person name="Brown A."/>
            <person name="Chapman S.B."/>
            <person name="Chen Z."/>
            <person name="Dunbar C."/>
            <person name="Freedman E."/>
            <person name="Gearin G."/>
            <person name="Gellesch M."/>
            <person name="Goldberg J."/>
            <person name="Griggs A."/>
            <person name="Gujja S."/>
            <person name="Heiman D."/>
            <person name="Howarth C."/>
            <person name="Larson L."/>
            <person name="Lui A."/>
            <person name="MacDonald P.J.P."/>
            <person name="Mehta T."/>
            <person name="Montmayeur A."/>
            <person name="Murphy C."/>
            <person name="Neiman D."/>
            <person name="Pearson M."/>
            <person name="Priest M."/>
            <person name="Roberts A."/>
            <person name="Saif S."/>
            <person name="Shea T."/>
            <person name="Shenoy N."/>
            <person name="Sisk P."/>
            <person name="Stolte C."/>
            <person name="Sykes S."/>
            <person name="Yandava C."/>
            <person name="Wortman J."/>
            <person name="Nusbaum C."/>
            <person name="Birren B."/>
        </authorList>
    </citation>
    <scope>NUCLEOTIDE SEQUENCE</scope>
    <source>
        <strain evidence="5">ATCC 64411</strain>
    </source>
</reference>
<dbReference type="Pfam" id="PF00328">
    <property type="entry name" value="His_Phos_2"/>
    <property type="match status" value="1"/>
</dbReference>
<reference evidence="6" key="5">
    <citation type="submission" date="2015-06" db="UniProtKB">
        <authorList>
            <consortium name="EnsemblFungi"/>
        </authorList>
    </citation>
    <scope>IDENTIFICATION</scope>
    <source>
        <strain evidence="6">ATCC 64411</strain>
    </source>
</reference>
<proteinExistence type="predicted"/>
<feature type="disulfide bond" evidence="3">
    <location>
        <begin position="57"/>
        <end position="386"/>
    </location>
</feature>
<dbReference type="Proteomes" id="UP000011715">
    <property type="component" value="Unassembled WGS sequence"/>
</dbReference>
<dbReference type="STRING" id="644358.A0A0C4E114"/>
<dbReference type="EMBL" id="ADBL01001450">
    <property type="status" value="NOT_ANNOTATED_CDS"/>
    <property type="molecule type" value="Genomic_DNA"/>
</dbReference>
<dbReference type="CDD" id="cd07061">
    <property type="entry name" value="HP_HAP_like"/>
    <property type="match status" value="1"/>
</dbReference>
<dbReference type="VEuPathDB" id="FungiDB:MAPG_06057"/>
<dbReference type="PANTHER" id="PTHR20963">
    <property type="entry name" value="MULTIPLE INOSITOL POLYPHOSPHATE PHOSPHATASE-RELATED"/>
    <property type="match status" value="1"/>
</dbReference>
<dbReference type="AlphaFoldDB" id="A0A0C4E114"/>
<dbReference type="Gene3D" id="3.40.50.1240">
    <property type="entry name" value="Phosphoglycerate mutase-like"/>
    <property type="match status" value="1"/>
</dbReference>
<reference evidence="7" key="2">
    <citation type="submission" date="2010-05" db="EMBL/GenBank/DDBJ databases">
        <title>The genome sequence of Magnaporthe poae strain ATCC 64411.</title>
        <authorList>
            <person name="Ma L.-J."/>
            <person name="Dead R."/>
            <person name="Young S."/>
            <person name="Zeng Q."/>
            <person name="Koehrsen M."/>
            <person name="Alvarado L."/>
            <person name="Berlin A."/>
            <person name="Chapman S.B."/>
            <person name="Chen Z."/>
            <person name="Freedman E."/>
            <person name="Gellesch M."/>
            <person name="Goldberg J."/>
            <person name="Griggs A."/>
            <person name="Gujja S."/>
            <person name="Heilman E.R."/>
            <person name="Heiman D."/>
            <person name="Hepburn T."/>
            <person name="Howarth C."/>
            <person name="Jen D."/>
            <person name="Larson L."/>
            <person name="Mehta T."/>
            <person name="Neiman D."/>
            <person name="Pearson M."/>
            <person name="Roberts A."/>
            <person name="Saif S."/>
            <person name="Shea T."/>
            <person name="Shenoy N."/>
            <person name="Sisk P."/>
            <person name="Stolte C."/>
            <person name="Sykes S."/>
            <person name="Walk T."/>
            <person name="White J."/>
            <person name="Yandava C."/>
            <person name="Haas B."/>
            <person name="Nusbaum C."/>
            <person name="Birren B."/>
        </authorList>
    </citation>
    <scope>NUCLEOTIDE SEQUENCE [LARGE SCALE GENOMIC DNA]</scope>
    <source>
        <strain evidence="7">ATCC 64411 / 73-15</strain>
    </source>
</reference>
<evidence type="ECO:0000256" key="1">
    <source>
        <dbReference type="ARBA" id="ARBA00022801"/>
    </source>
</evidence>
<dbReference type="InterPro" id="IPR016274">
    <property type="entry name" value="Histidine_acid_Pase_euk"/>
</dbReference>
<keyword evidence="7" id="KW-1185">Reference proteome</keyword>
<gene>
    <name evidence="5" type="ORF">MAPG_06057</name>
</gene>
<dbReference type="OMA" id="FPWVNAS"/>
<dbReference type="PANTHER" id="PTHR20963:SF14">
    <property type="entry name" value="ACID PHOSPHATASE, PUTATIVE-RELATED"/>
    <property type="match status" value="1"/>
</dbReference>
<keyword evidence="3" id="KW-1015">Disulfide bond</keyword>
<dbReference type="SUPFAM" id="SSF53254">
    <property type="entry name" value="Phosphoglycerate mutase-like"/>
    <property type="match status" value="1"/>
</dbReference>